<organism evidence="2">
    <name type="scientific">viral metagenome</name>
    <dbReference type="NCBI Taxonomy" id="1070528"/>
    <lineage>
        <taxon>unclassified sequences</taxon>
        <taxon>metagenomes</taxon>
        <taxon>organismal metagenomes</taxon>
    </lineage>
</organism>
<proteinExistence type="predicted"/>
<keyword evidence="1" id="KW-1133">Transmembrane helix</keyword>
<keyword evidence="1" id="KW-0472">Membrane</keyword>
<reference evidence="2" key="1">
    <citation type="journal article" date="2020" name="Nature">
        <title>Giant virus diversity and host interactions through global metagenomics.</title>
        <authorList>
            <person name="Schulz F."/>
            <person name="Roux S."/>
            <person name="Paez-Espino D."/>
            <person name="Jungbluth S."/>
            <person name="Walsh D.A."/>
            <person name="Denef V.J."/>
            <person name="McMahon K.D."/>
            <person name="Konstantinidis K.T."/>
            <person name="Eloe-Fadrosh E.A."/>
            <person name="Kyrpides N.C."/>
            <person name="Woyke T."/>
        </authorList>
    </citation>
    <scope>NUCLEOTIDE SEQUENCE</scope>
    <source>
        <strain evidence="2">GVMAG-S-1035085-51</strain>
    </source>
</reference>
<accession>A0A6C0M1S0</accession>
<evidence type="ECO:0000313" key="2">
    <source>
        <dbReference type="EMBL" id="QHU35784.1"/>
    </source>
</evidence>
<protein>
    <submittedName>
        <fullName evidence="2">Uncharacterized protein</fullName>
    </submittedName>
</protein>
<dbReference type="EMBL" id="MN740612">
    <property type="protein sequence ID" value="QHU35784.1"/>
    <property type="molecule type" value="Genomic_DNA"/>
</dbReference>
<feature type="transmembrane region" description="Helical" evidence="1">
    <location>
        <begin position="67"/>
        <end position="85"/>
    </location>
</feature>
<feature type="transmembrane region" description="Helical" evidence="1">
    <location>
        <begin position="16"/>
        <end position="36"/>
    </location>
</feature>
<dbReference type="AlphaFoldDB" id="A0A6C0M1S0"/>
<evidence type="ECO:0000256" key="1">
    <source>
        <dbReference type="SAM" id="Phobius"/>
    </source>
</evidence>
<name>A0A6C0M1S0_9ZZZZ</name>
<keyword evidence="1" id="KW-0812">Transmembrane</keyword>
<sequence length="110" mass="12565">MIAIEKFMANATSNTYIRTVLTVLMIFYGSLAAGSLPSFLVELFKNQIFRIFIIALTAYIISKDIQIGVIVATIFMLSIVGLNRMETKELFNQLQHLVYIENFKAEQEKH</sequence>